<comment type="caution">
    <text evidence="1">The sequence shown here is derived from an EMBL/GenBank/DDBJ whole genome shotgun (WGS) entry which is preliminary data.</text>
</comment>
<dbReference type="EMBL" id="LKAM01000011">
    <property type="protein sequence ID" value="KUM46406.1"/>
    <property type="molecule type" value="Genomic_DNA"/>
</dbReference>
<sequence length="48" mass="5522">MLNLSFQMHVSDRATHLISKSISFHLGEVQPYICMKALTIVVIAYWID</sequence>
<proteinExistence type="predicted"/>
<dbReference type="AlphaFoldDB" id="A0A101LW21"/>
<gene>
    <name evidence="1" type="ORF">ABT39_MTgene1505</name>
</gene>
<reference evidence="1" key="1">
    <citation type="journal article" date="2015" name="Genome Biol. Evol.">
        <title>Organellar Genomes of White Spruce (Picea glauca): Assembly and Annotation.</title>
        <authorList>
            <person name="Jackman S.D."/>
            <person name="Warren R.L."/>
            <person name="Gibb E.A."/>
            <person name="Vandervalk B.P."/>
            <person name="Mohamadi H."/>
            <person name="Chu J."/>
            <person name="Raymond A."/>
            <person name="Pleasance S."/>
            <person name="Coope R."/>
            <person name="Wildung M.R."/>
            <person name="Ritland C.E."/>
            <person name="Bousquet J."/>
            <person name="Jones S.J."/>
            <person name="Bohlmann J."/>
            <person name="Birol I."/>
        </authorList>
    </citation>
    <scope>NUCLEOTIDE SEQUENCE [LARGE SCALE GENOMIC DNA]</scope>
    <source>
        <tissue evidence="1">Flushing bud</tissue>
    </source>
</reference>
<geneLocation type="mitochondrion" evidence="1"/>
<accession>A0A101LW21</accession>
<protein>
    <submittedName>
        <fullName evidence="1">Uncharacterized protein</fullName>
    </submittedName>
</protein>
<name>A0A101LW21_PICGL</name>
<organism evidence="1">
    <name type="scientific">Picea glauca</name>
    <name type="common">White spruce</name>
    <name type="synonym">Pinus glauca</name>
    <dbReference type="NCBI Taxonomy" id="3330"/>
    <lineage>
        <taxon>Eukaryota</taxon>
        <taxon>Viridiplantae</taxon>
        <taxon>Streptophyta</taxon>
        <taxon>Embryophyta</taxon>
        <taxon>Tracheophyta</taxon>
        <taxon>Spermatophyta</taxon>
        <taxon>Pinopsida</taxon>
        <taxon>Pinidae</taxon>
        <taxon>Conifers I</taxon>
        <taxon>Pinales</taxon>
        <taxon>Pinaceae</taxon>
        <taxon>Picea</taxon>
    </lineage>
</organism>
<keyword evidence="1" id="KW-0496">Mitochondrion</keyword>
<evidence type="ECO:0000313" key="1">
    <source>
        <dbReference type="EMBL" id="KUM46406.1"/>
    </source>
</evidence>